<dbReference type="InterPro" id="IPR027806">
    <property type="entry name" value="HARBI1_dom"/>
</dbReference>
<feature type="region of interest" description="Disordered" evidence="3">
    <location>
        <begin position="1"/>
        <end position="20"/>
    </location>
</feature>
<evidence type="ECO:0000259" key="4">
    <source>
        <dbReference type="Pfam" id="PF13359"/>
    </source>
</evidence>
<evidence type="ECO:0000313" key="5">
    <source>
        <dbReference type="EMBL" id="KAK2564265.1"/>
    </source>
</evidence>
<dbReference type="Proteomes" id="UP001249851">
    <property type="component" value="Unassembled WGS sequence"/>
</dbReference>
<comment type="caution">
    <text evidence="5">The sequence shown here is derived from an EMBL/GenBank/DDBJ whole genome shotgun (WGS) entry which is preliminary data.</text>
</comment>
<name>A0AAD9QNL5_ACRCE</name>
<keyword evidence="2" id="KW-0479">Metal-binding</keyword>
<keyword evidence="6" id="KW-1185">Reference proteome</keyword>
<feature type="domain" description="DDE Tnp4" evidence="4">
    <location>
        <begin position="150"/>
        <end position="195"/>
    </location>
</feature>
<sequence length="197" mass="22514">MAEARSEDMRTSPENLKTDYPSVFMTIPDYLQKSSPKKRKTNKSQQVSGCLLTNVKESGKKDDRNYDTDEEMEVDTDYSVSVAMQFEQLTRELEVKIDVSTTTVSSIFITWVKLMLRELSALIVWPSPQQFKKTLPSCFIKLYPKVRCIIDCFEYFTETPCGLDLAATLWSEYKHHYPFKVLAAFAPNGAISDVSSC</sequence>
<evidence type="ECO:0000313" key="6">
    <source>
        <dbReference type="Proteomes" id="UP001249851"/>
    </source>
</evidence>
<reference evidence="5" key="1">
    <citation type="journal article" date="2023" name="G3 (Bethesda)">
        <title>Whole genome assembly and annotation of the endangered Caribbean coral Acropora cervicornis.</title>
        <authorList>
            <person name="Selwyn J.D."/>
            <person name="Vollmer S.V."/>
        </authorList>
    </citation>
    <scope>NUCLEOTIDE SEQUENCE</scope>
    <source>
        <strain evidence="5">K2</strain>
    </source>
</reference>
<feature type="region of interest" description="Disordered" evidence="3">
    <location>
        <begin position="31"/>
        <end position="50"/>
    </location>
</feature>
<dbReference type="AlphaFoldDB" id="A0AAD9QNL5"/>
<evidence type="ECO:0000256" key="3">
    <source>
        <dbReference type="SAM" id="MobiDB-lite"/>
    </source>
</evidence>
<dbReference type="EMBL" id="JARQWQ010000023">
    <property type="protein sequence ID" value="KAK2564265.1"/>
    <property type="molecule type" value="Genomic_DNA"/>
</dbReference>
<dbReference type="GO" id="GO:0046872">
    <property type="term" value="F:metal ion binding"/>
    <property type="evidence" value="ECO:0007669"/>
    <property type="project" value="UniProtKB-KW"/>
</dbReference>
<organism evidence="5 6">
    <name type="scientific">Acropora cervicornis</name>
    <name type="common">Staghorn coral</name>
    <dbReference type="NCBI Taxonomy" id="6130"/>
    <lineage>
        <taxon>Eukaryota</taxon>
        <taxon>Metazoa</taxon>
        <taxon>Cnidaria</taxon>
        <taxon>Anthozoa</taxon>
        <taxon>Hexacorallia</taxon>
        <taxon>Scleractinia</taxon>
        <taxon>Astrocoeniina</taxon>
        <taxon>Acroporidae</taxon>
        <taxon>Acropora</taxon>
    </lineage>
</organism>
<dbReference type="Pfam" id="PF13359">
    <property type="entry name" value="DDE_Tnp_4"/>
    <property type="match status" value="1"/>
</dbReference>
<evidence type="ECO:0000256" key="2">
    <source>
        <dbReference type="ARBA" id="ARBA00022723"/>
    </source>
</evidence>
<feature type="compositionally biased region" description="Basic and acidic residues" evidence="3">
    <location>
        <begin position="1"/>
        <end position="11"/>
    </location>
</feature>
<accession>A0AAD9QNL5</accession>
<reference evidence="5" key="2">
    <citation type="journal article" date="2023" name="Science">
        <title>Genomic signatures of disease resistance in endangered staghorn corals.</title>
        <authorList>
            <person name="Vollmer S.V."/>
            <person name="Selwyn J.D."/>
            <person name="Despard B.A."/>
            <person name="Roesel C.L."/>
        </authorList>
    </citation>
    <scope>NUCLEOTIDE SEQUENCE</scope>
    <source>
        <strain evidence="5">K2</strain>
    </source>
</reference>
<gene>
    <name evidence="5" type="ORF">P5673_012520</name>
</gene>
<protein>
    <recommendedName>
        <fullName evidence="4">DDE Tnp4 domain-containing protein</fullName>
    </recommendedName>
</protein>
<evidence type="ECO:0000256" key="1">
    <source>
        <dbReference type="ARBA" id="ARBA00001968"/>
    </source>
</evidence>
<dbReference type="PANTHER" id="PTHR23080">
    <property type="entry name" value="THAP DOMAIN PROTEIN"/>
    <property type="match status" value="1"/>
</dbReference>
<proteinExistence type="predicted"/>
<comment type="cofactor">
    <cofactor evidence="1">
        <name>a divalent metal cation</name>
        <dbReference type="ChEBI" id="CHEBI:60240"/>
    </cofactor>
</comment>